<evidence type="ECO:0000256" key="4">
    <source>
        <dbReference type="ARBA" id="ARBA00023015"/>
    </source>
</evidence>
<comment type="subcellular location">
    <subcellularLocation>
        <location evidence="1">Nucleus</location>
    </subcellularLocation>
</comment>
<dbReference type="GO" id="GO:0043565">
    <property type="term" value="F:sequence-specific DNA binding"/>
    <property type="evidence" value="ECO:0007669"/>
    <property type="project" value="TreeGrafter"/>
</dbReference>
<evidence type="ECO:0000313" key="10">
    <source>
        <dbReference type="EMBL" id="KIV96486.1"/>
    </source>
</evidence>
<evidence type="ECO:0000256" key="8">
    <source>
        <dbReference type="SAM" id="MobiDB-lite"/>
    </source>
</evidence>
<dbReference type="GO" id="GO:0045944">
    <property type="term" value="P:positive regulation of transcription by RNA polymerase II"/>
    <property type="evidence" value="ECO:0007669"/>
    <property type="project" value="TreeGrafter"/>
</dbReference>
<dbReference type="PANTHER" id="PTHR47782">
    <property type="entry name" value="ZN(II)2CYS6 TRANSCRIPTION FACTOR (EUROFUNG)-RELATED"/>
    <property type="match status" value="1"/>
</dbReference>
<protein>
    <recommendedName>
        <fullName evidence="9">Xylanolytic transcriptional activator regulatory domain-containing protein</fullName>
    </recommendedName>
</protein>
<keyword evidence="4" id="KW-0805">Transcription regulation</keyword>
<sequence length="721" mass="80663">MDGSAVYQTKKRRVSKACGRCARKKTRVSLWAIEGFKNKRRSNQPCYQCDLRYPSCGACLAAGVPCFAVDPLHGNPRPRSTVRALEGEIARLEVDLARARDHAHNETAIKNTEIQKLGTRLAKSIVAPPISARPHHNLIPLTSPFFLSNSPVPYLNRATYTSSAIGVGDGERSGSLPSPILASSISHVAVDAMLKHYCDIYLSMFPAIEESDLYAARDRVYSNSEPSNYDIFCVHITLAISTNTLMRGNEKRATSATRGLWATAKKHLEQVGTKNLWERLQALQLLTHFAALNPQDANCVNCGGAATRLCVQLGLHQELGDATRRLLNIDEHTLNRRKTLFWNAYSLDIAIHTTICQPFLWPEGSITTTFPEFESDICATAHIWQLRDIEAEVLRYLYYPNLAPDDHRRGELFDGWFAGVERRLETWLSIARENESLRQKIPTSDVLAHALFLRMNRPSPGCPAPNRGMQKRALQAAMALSQDFHTMDSTGNLFWLWHGAYFIIEAAVCLMASVMVELEIEADCRGSSHLKPANLNIVLCCIEKLPLMLRKVSRRWPEVAQNASALETVSHLFMNQWTQWSNGDTLWNAEADVLREKLAHLLLFSPFPAASNYLTRRDDVAPVRTLPPSHDKSLSTGSTTQTQPSSTQYPSIRDPATDLAQILPLWDYDPTAENSGVPYGFMADDEFIWDFSGLQDDEILTAMLEGSADLLLDHTVDVNYV</sequence>
<dbReference type="SMART" id="SM00906">
    <property type="entry name" value="Fungal_trans"/>
    <property type="match status" value="1"/>
</dbReference>
<dbReference type="CDD" id="cd00067">
    <property type="entry name" value="GAL4"/>
    <property type="match status" value="1"/>
</dbReference>
<dbReference type="AlphaFoldDB" id="A0A0D1Y710"/>
<evidence type="ECO:0000259" key="9">
    <source>
        <dbReference type="SMART" id="SM00906"/>
    </source>
</evidence>
<dbReference type="GO" id="GO:0000981">
    <property type="term" value="F:DNA-binding transcription factor activity, RNA polymerase II-specific"/>
    <property type="evidence" value="ECO:0007669"/>
    <property type="project" value="InterPro"/>
</dbReference>
<dbReference type="HOGENOM" id="CLU_013962_1_0_1"/>
<dbReference type="CDD" id="cd12148">
    <property type="entry name" value="fungal_TF_MHR"/>
    <property type="match status" value="1"/>
</dbReference>
<dbReference type="InterPro" id="IPR052202">
    <property type="entry name" value="Yeast_MetPath_Reg"/>
</dbReference>
<dbReference type="RefSeq" id="XP_016228059.1">
    <property type="nucleotide sequence ID" value="XM_016364410.1"/>
</dbReference>
<evidence type="ECO:0000256" key="6">
    <source>
        <dbReference type="ARBA" id="ARBA00023163"/>
    </source>
</evidence>
<keyword evidence="3" id="KW-0862">Zinc</keyword>
<dbReference type="Proteomes" id="UP000054302">
    <property type="component" value="Unassembled WGS sequence"/>
</dbReference>
<evidence type="ECO:0000256" key="7">
    <source>
        <dbReference type="ARBA" id="ARBA00023242"/>
    </source>
</evidence>
<keyword evidence="2" id="KW-0479">Metal-binding</keyword>
<dbReference type="STRING" id="212818.A0A0D1Y710"/>
<gene>
    <name evidence="10" type="ORF">PV10_00350</name>
</gene>
<dbReference type="Gene3D" id="4.10.240.10">
    <property type="entry name" value="Zn(2)-C6 fungal-type DNA-binding domain"/>
    <property type="match status" value="1"/>
</dbReference>
<dbReference type="GO" id="GO:0005634">
    <property type="term" value="C:nucleus"/>
    <property type="evidence" value="ECO:0007669"/>
    <property type="project" value="UniProtKB-SubCell"/>
</dbReference>
<evidence type="ECO:0000313" key="11">
    <source>
        <dbReference type="Proteomes" id="UP000054302"/>
    </source>
</evidence>
<name>A0A0D1Y710_EXOME</name>
<dbReference type="InterPro" id="IPR007219">
    <property type="entry name" value="XnlR_reg_dom"/>
</dbReference>
<organism evidence="10 11">
    <name type="scientific">Exophiala mesophila</name>
    <name type="common">Black yeast-like fungus</name>
    <dbReference type="NCBI Taxonomy" id="212818"/>
    <lineage>
        <taxon>Eukaryota</taxon>
        <taxon>Fungi</taxon>
        <taxon>Dikarya</taxon>
        <taxon>Ascomycota</taxon>
        <taxon>Pezizomycotina</taxon>
        <taxon>Eurotiomycetes</taxon>
        <taxon>Chaetothyriomycetidae</taxon>
        <taxon>Chaetothyriales</taxon>
        <taxon>Herpotrichiellaceae</taxon>
        <taxon>Exophiala</taxon>
    </lineage>
</organism>
<keyword evidence="6" id="KW-0804">Transcription</keyword>
<proteinExistence type="predicted"/>
<evidence type="ECO:0000256" key="5">
    <source>
        <dbReference type="ARBA" id="ARBA00023125"/>
    </source>
</evidence>
<dbReference type="Pfam" id="PF04082">
    <property type="entry name" value="Fungal_trans"/>
    <property type="match status" value="1"/>
</dbReference>
<feature type="domain" description="Xylanolytic transcriptional activator regulatory" evidence="9">
    <location>
        <begin position="299"/>
        <end position="377"/>
    </location>
</feature>
<dbReference type="EMBL" id="KN847520">
    <property type="protein sequence ID" value="KIV96486.1"/>
    <property type="molecule type" value="Genomic_DNA"/>
</dbReference>
<evidence type="ECO:0000256" key="3">
    <source>
        <dbReference type="ARBA" id="ARBA00022833"/>
    </source>
</evidence>
<dbReference type="RefSeq" id="XP_016228060.1">
    <property type="nucleotide sequence ID" value="XM_016364411.1"/>
</dbReference>
<accession>A0A0D1Y710</accession>
<dbReference type="OrthoDB" id="408373at2759"/>
<dbReference type="GeneID" id="27318195"/>
<dbReference type="PANTHER" id="PTHR47782:SF1">
    <property type="entry name" value="PYRIMIDINE PATHWAY REGULATORY PROTEIN 1"/>
    <property type="match status" value="1"/>
</dbReference>
<evidence type="ECO:0000256" key="1">
    <source>
        <dbReference type="ARBA" id="ARBA00004123"/>
    </source>
</evidence>
<dbReference type="GO" id="GO:0006351">
    <property type="term" value="P:DNA-templated transcription"/>
    <property type="evidence" value="ECO:0007669"/>
    <property type="project" value="InterPro"/>
</dbReference>
<keyword evidence="5" id="KW-0238">DNA-binding</keyword>
<feature type="compositionally biased region" description="Low complexity" evidence="8">
    <location>
        <begin position="634"/>
        <end position="648"/>
    </location>
</feature>
<keyword evidence="11" id="KW-1185">Reference proteome</keyword>
<keyword evidence="7" id="KW-0539">Nucleus</keyword>
<dbReference type="EMBL" id="KN847520">
    <property type="protein sequence ID" value="KIV96485.1"/>
    <property type="molecule type" value="Genomic_DNA"/>
</dbReference>
<dbReference type="InterPro" id="IPR036864">
    <property type="entry name" value="Zn2-C6_fun-type_DNA-bd_sf"/>
</dbReference>
<reference evidence="10 11" key="1">
    <citation type="submission" date="2015-01" db="EMBL/GenBank/DDBJ databases">
        <title>The Genome Sequence of Exophiala mesophila CBS40295.</title>
        <authorList>
            <consortium name="The Broad Institute Genomics Platform"/>
            <person name="Cuomo C."/>
            <person name="de Hoog S."/>
            <person name="Gorbushina A."/>
            <person name="Stielow B."/>
            <person name="Teixiera M."/>
            <person name="Abouelleil A."/>
            <person name="Chapman S.B."/>
            <person name="Priest M."/>
            <person name="Young S.K."/>
            <person name="Wortman J."/>
            <person name="Nusbaum C."/>
            <person name="Birren B."/>
        </authorList>
    </citation>
    <scope>NUCLEOTIDE SEQUENCE [LARGE SCALE GENOMIC DNA]</scope>
    <source>
        <strain evidence="10 11">CBS 40295</strain>
    </source>
</reference>
<feature type="region of interest" description="Disordered" evidence="8">
    <location>
        <begin position="622"/>
        <end position="653"/>
    </location>
</feature>
<evidence type="ECO:0000256" key="2">
    <source>
        <dbReference type="ARBA" id="ARBA00022723"/>
    </source>
</evidence>
<dbReference type="InterPro" id="IPR001138">
    <property type="entry name" value="Zn2Cys6_DnaBD"/>
</dbReference>
<dbReference type="VEuPathDB" id="FungiDB:PV10_00350"/>
<dbReference type="GO" id="GO:0008270">
    <property type="term" value="F:zinc ion binding"/>
    <property type="evidence" value="ECO:0007669"/>
    <property type="project" value="InterPro"/>
</dbReference>